<proteinExistence type="inferred from homology"/>
<comment type="subunit">
    <text evidence="5 7">Heterodimer of GatD and GatE.</text>
</comment>
<reference evidence="11 12" key="1">
    <citation type="submission" date="2016-04" db="EMBL/GenBank/DDBJ databases">
        <title>Genome sequence of Methanobrevibacter cuticularis DSM 11139.</title>
        <authorList>
            <person name="Poehlein A."/>
            <person name="Seedorf H."/>
            <person name="Daniel R."/>
        </authorList>
    </citation>
    <scope>NUCLEOTIDE SEQUENCE [LARGE SCALE GENOMIC DNA]</scope>
    <source>
        <strain evidence="11 12">DSM 11139</strain>
    </source>
</reference>
<dbReference type="RefSeq" id="WP_067259470.1">
    <property type="nucleotide sequence ID" value="NZ_LWMW01000095.1"/>
</dbReference>
<evidence type="ECO:0000256" key="1">
    <source>
        <dbReference type="ARBA" id="ARBA00022598"/>
    </source>
</evidence>
<dbReference type="SFLD" id="SFLDS00057">
    <property type="entry name" value="Glutaminase/Asparaginase"/>
    <property type="match status" value="1"/>
</dbReference>
<evidence type="ECO:0000313" key="11">
    <source>
        <dbReference type="EMBL" id="KZX16316.1"/>
    </source>
</evidence>
<feature type="active site" evidence="5 6">
    <location>
        <position position="177"/>
    </location>
</feature>
<keyword evidence="1 5" id="KW-0436">Ligase</keyword>
<dbReference type="Gene3D" id="3.40.50.1170">
    <property type="entry name" value="L-asparaginase, N-terminal domain"/>
    <property type="match status" value="1"/>
</dbReference>
<dbReference type="Pfam" id="PF18195">
    <property type="entry name" value="GatD_N"/>
    <property type="match status" value="1"/>
</dbReference>
<evidence type="ECO:0000256" key="4">
    <source>
        <dbReference type="ARBA" id="ARBA00022917"/>
    </source>
</evidence>
<dbReference type="NCBIfam" id="TIGR00519">
    <property type="entry name" value="asnASE_I"/>
    <property type="match status" value="1"/>
</dbReference>
<evidence type="ECO:0000256" key="2">
    <source>
        <dbReference type="ARBA" id="ARBA00022741"/>
    </source>
</evidence>
<name>A0A166E5Z5_9EURY</name>
<dbReference type="NCBIfam" id="NF003217">
    <property type="entry name" value="PRK04183.1"/>
    <property type="match status" value="1"/>
</dbReference>
<dbReference type="EMBL" id="LWMW01000095">
    <property type="protein sequence ID" value="KZX16316.1"/>
    <property type="molecule type" value="Genomic_DNA"/>
</dbReference>
<evidence type="ECO:0000256" key="5">
    <source>
        <dbReference type="HAMAP-Rule" id="MF_00586"/>
    </source>
</evidence>
<dbReference type="InterPro" id="IPR006033">
    <property type="entry name" value="AsnA_fam"/>
</dbReference>
<dbReference type="OrthoDB" id="371959at2157"/>
<dbReference type="GO" id="GO:0005524">
    <property type="term" value="F:ATP binding"/>
    <property type="evidence" value="ECO:0007669"/>
    <property type="project" value="UniProtKB-KW"/>
</dbReference>
<dbReference type="PROSITE" id="PS00917">
    <property type="entry name" value="ASN_GLN_ASE_2"/>
    <property type="match status" value="1"/>
</dbReference>
<dbReference type="CDD" id="cd08962">
    <property type="entry name" value="GatD"/>
    <property type="match status" value="1"/>
</dbReference>
<dbReference type="GO" id="GO:0004067">
    <property type="term" value="F:asparaginase activity"/>
    <property type="evidence" value="ECO:0007669"/>
    <property type="project" value="UniProtKB-UniRule"/>
</dbReference>
<dbReference type="GO" id="GO:0050567">
    <property type="term" value="F:glutaminyl-tRNA synthase (glutamine-hydrolyzing) activity"/>
    <property type="evidence" value="ECO:0007669"/>
    <property type="project" value="UniProtKB-UniRule"/>
</dbReference>
<evidence type="ECO:0000259" key="9">
    <source>
        <dbReference type="Pfam" id="PF17763"/>
    </source>
</evidence>
<keyword evidence="12" id="KW-1185">Reference proteome</keyword>
<dbReference type="InterPro" id="IPR036152">
    <property type="entry name" value="Asp/glu_Ase-like_sf"/>
</dbReference>
<comment type="similarity">
    <text evidence="5 7">Belongs to the asparaginase 1 family. GatD subfamily.</text>
</comment>
<dbReference type="InterPro" id="IPR027473">
    <property type="entry name" value="L-asparaginase_C"/>
</dbReference>
<dbReference type="GO" id="GO:0006412">
    <property type="term" value="P:translation"/>
    <property type="evidence" value="ECO:0007669"/>
    <property type="project" value="UniProtKB-UniRule"/>
</dbReference>
<dbReference type="PANTHER" id="PTHR11707">
    <property type="entry name" value="L-ASPARAGINASE"/>
    <property type="match status" value="1"/>
</dbReference>
<dbReference type="SUPFAM" id="SSF141300">
    <property type="entry name" value="GatD N-terminal domain-like"/>
    <property type="match status" value="1"/>
</dbReference>
<feature type="domain" description="GatD N-terminal" evidence="10">
    <location>
        <begin position="16"/>
        <end position="69"/>
    </location>
</feature>
<dbReference type="SUPFAM" id="SSF53774">
    <property type="entry name" value="Glutaminase/Asparaginase"/>
    <property type="match status" value="1"/>
</dbReference>
<keyword evidence="11" id="KW-0378">Hydrolase</keyword>
<comment type="caution">
    <text evidence="11">The sequence shown here is derived from an EMBL/GenBank/DDBJ whole genome shotgun (WGS) entry which is preliminary data.</text>
</comment>
<dbReference type="AlphaFoldDB" id="A0A166E5Z5"/>
<dbReference type="PIRSF" id="PIRSF500175">
    <property type="entry name" value="Glu_ADT_D"/>
    <property type="match status" value="1"/>
</dbReference>
<keyword evidence="4 5" id="KW-0648">Protein biosynthesis</keyword>
<dbReference type="SMART" id="SM00870">
    <property type="entry name" value="Asparaginase"/>
    <property type="match status" value="1"/>
</dbReference>
<evidence type="ECO:0000256" key="6">
    <source>
        <dbReference type="PROSITE-ProRule" id="PRU10100"/>
    </source>
</evidence>
<sequence length="436" mass="47979">MAYKKIAQDFLNKSNISIGDLVKVEKGEIQYNGILLDRSEDAEDNHIVLKIDNGYNIGLNISNAKIELIKKGSKPEIKYDNVEIVNDPEKDNILIISTGGTVSSIIDYKTGAVHPVFTASDLLKANSELLDLANIDVKALYNILSENMKPEYWVNTAKSIADEINNGVDGVVVAHGTDTMHYTSAALSFMLESPVPIVITGAQRSSDRPSTDAFLNLMNSVGAAKSNIAEVTVCMHGTLDDVYCDLHRGTKVRKMHTSRRDTFRSIDNEPIARFKNGELSSINTNNYTKRNSKELKLSDNLESKVAIIKTFPGITEELINYHVDKGYKGLLIEGTGLGHIPDYMLNAIKRANEENIAIVMTSQCIYGTLNMNVYSTGRKLLNAGVISGGDMTPETAYVKLCWALGQSENLNDVTNIITTNIAGELNEKSSLKYFLN</sequence>
<accession>A0A166E5Z5</accession>
<dbReference type="HAMAP" id="MF_00586">
    <property type="entry name" value="GatD"/>
    <property type="match status" value="1"/>
</dbReference>
<dbReference type="InterPro" id="IPR040918">
    <property type="entry name" value="GatD_N"/>
</dbReference>
<dbReference type="PANTHER" id="PTHR11707:SF28">
    <property type="entry name" value="60 KDA LYSOPHOSPHOLIPASE"/>
    <property type="match status" value="1"/>
</dbReference>
<dbReference type="InterPro" id="IPR027475">
    <property type="entry name" value="Asparaginase/glutaminase_AS2"/>
</dbReference>
<feature type="active site" evidence="5">
    <location>
        <position position="101"/>
    </location>
</feature>
<feature type="domain" description="Asparaginase/glutaminase C-terminal" evidence="9">
    <location>
        <begin position="304"/>
        <end position="415"/>
    </location>
</feature>
<dbReference type="InterPro" id="IPR040919">
    <property type="entry name" value="Asparaginase_C"/>
</dbReference>
<feature type="active site" evidence="5">
    <location>
        <position position="178"/>
    </location>
</feature>
<dbReference type="Pfam" id="PF17763">
    <property type="entry name" value="Asparaginase_C"/>
    <property type="match status" value="1"/>
</dbReference>
<evidence type="ECO:0000313" key="12">
    <source>
        <dbReference type="Proteomes" id="UP000077275"/>
    </source>
</evidence>
<dbReference type="Pfam" id="PF00710">
    <property type="entry name" value="Asparaginase"/>
    <property type="match status" value="1"/>
</dbReference>
<dbReference type="Gene3D" id="2.30.30.520">
    <property type="match status" value="1"/>
</dbReference>
<keyword evidence="3 5" id="KW-0067">ATP-binding</keyword>
<organism evidence="11 12">
    <name type="scientific">Methanobrevibacter cuticularis</name>
    <dbReference type="NCBI Taxonomy" id="47311"/>
    <lineage>
        <taxon>Archaea</taxon>
        <taxon>Methanobacteriati</taxon>
        <taxon>Methanobacteriota</taxon>
        <taxon>Methanomada group</taxon>
        <taxon>Methanobacteria</taxon>
        <taxon>Methanobacteriales</taxon>
        <taxon>Methanobacteriaceae</taxon>
        <taxon>Methanobrevibacter</taxon>
    </lineage>
</organism>
<dbReference type="InterPro" id="IPR006034">
    <property type="entry name" value="Asparaginase/glutaminase-like"/>
</dbReference>
<dbReference type="NCBIfam" id="TIGR02153">
    <property type="entry name" value="gatD_arch"/>
    <property type="match status" value="1"/>
</dbReference>
<protein>
    <recommendedName>
        <fullName evidence="5 7">Glutamyl-tRNA(Gln) amidotransferase subunit D</fullName>
        <shortName evidence="5">Glu-ADT subunit D</shortName>
        <ecNumber evidence="5 7">6.3.5.-</ecNumber>
    </recommendedName>
</protein>
<dbReference type="EC" id="6.3.5.-" evidence="5 7"/>
<evidence type="ECO:0000256" key="3">
    <source>
        <dbReference type="ARBA" id="ARBA00022840"/>
    </source>
</evidence>
<evidence type="ECO:0000259" key="10">
    <source>
        <dbReference type="Pfam" id="PF18195"/>
    </source>
</evidence>
<comment type="function">
    <text evidence="5 7">Allows the formation of correctly charged Gln-tRNA(Gln) through the transamidation of misacylated Glu-tRNA(Gln) in organisms which lack glutaminyl-tRNA synthetase. The reaction takes place in the presence of glutamine and ATP through an activated gamma-phospho-Glu-tRNA(Gln). The GatDE system is specific for glutamate and does not act on aspartate.</text>
</comment>
<dbReference type="GO" id="GO:0006450">
    <property type="term" value="P:regulation of translational fidelity"/>
    <property type="evidence" value="ECO:0007669"/>
    <property type="project" value="InterPro"/>
</dbReference>
<dbReference type="InterPro" id="IPR037222">
    <property type="entry name" value="GatD_N_sf"/>
</dbReference>
<keyword evidence="2 5" id="KW-0547">Nucleotide-binding</keyword>
<feature type="domain" description="L-asparaginase N-terminal" evidence="8">
    <location>
        <begin position="92"/>
        <end position="281"/>
    </location>
</feature>
<dbReference type="PROSITE" id="PS51732">
    <property type="entry name" value="ASN_GLN_ASE_3"/>
    <property type="match status" value="1"/>
</dbReference>
<evidence type="ECO:0000256" key="7">
    <source>
        <dbReference type="RuleBase" id="RU004457"/>
    </source>
</evidence>
<dbReference type="InterPro" id="IPR011878">
    <property type="entry name" value="GatD"/>
</dbReference>
<dbReference type="GO" id="GO:0006520">
    <property type="term" value="P:amino acid metabolic process"/>
    <property type="evidence" value="ECO:0007669"/>
    <property type="project" value="InterPro"/>
</dbReference>
<evidence type="ECO:0000259" key="8">
    <source>
        <dbReference type="Pfam" id="PF00710"/>
    </source>
</evidence>
<gene>
    <name evidence="11" type="primary">ansA</name>
    <name evidence="5" type="synonym">gatD</name>
    <name evidence="11" type="ORF">MBCUT_09290</name>
</gene>
<dbReference type="PATRIC" id="fig|47311.3.peg.1023"/>
<dbReference type="PRINTS" id="PR00139">
    <property type="entry name" value="ASNGLNASE"/>
</dbReference>
<dbReference type="STRING" id="47311.MBCUT_09290"/>
<comment type="catalytic activity">
    <reaction evidence="5 7">
        <text>L-glutamyl-tRNA(Gln) + L-glutamine + ATP + H2O = L-glutaminyl-tRNA(Gln) + L-glutamate + ADP + phosphate + H(+)</text>
        <dbReference type="Rhea" id="RHEA:17521"/>
        <dbReference type="Rhea" id="RHEA-COMP:9681"/>
        <dbReference type="Rhea" id="RHEA-COMP:9684"/>
        <dbReference type="ChEBI" id="CHEBI:15377"/>
        <dbReference type="ChEBI" id="CHEBI:15378"/>
        <dbReference type="ChEBI" id="CHEBI:29985"/>
        <dbReference type="ChEBI" id="CHEBI:30616"/>
        <dbReference type="ChEBI" id="CHEBI:43474"/>
        <dbReference type="ChEBI" id="CHEBI:58359"/>
        <dbReference type="ChEBI" id="CHEBI:78520"/>
        <dbReference type="ChEBI" id="CHEBI:78521"/>
        <dbReference type="ChEBI" id="CHEBI:456216"/>
    </reaction>
</comment>
<dbReference type="Gene3D" id="3.40.50.40">
    <property type="match status" value="1"/>
</dbReference>
<dbReference type="InterPro" id="IPR027474">
    <property type="entry name" value="L-asparaginase_N"/>
</dbReference>
<feature type="active site" evidence="5">
    <location>
        <position position="254"/>
    </location>
</feature>
<dbReference type="InterPro" id="IPR037152">
    <property type="entry name" value="L-asparaginase_N_sf"/>
</dbReference>
<dbReference type="PIRSF" id="PIRSF001220">
    <property type="entry name" value="L-ASNase_gatD"/>
    <property type="match status" value="1"/>
</dbReference>
<dbReference type="Proteomes" id="UP000077275">
    <property type="component" value="Unassembled WGS sequence"/>
</dbReference>